<accession>A0AAE3QTP1</accession>
<organism evidence="2 3">
    <name type="scientific">Xanthocytophaga flava</name>
    <dbReference type="NCBI Taxonomy" id="3048013"/>
    <lineage>
        <taxon>Bacteria</taxon>
        <taxon>Pseudomonadati</taxon>
        <taxon>Bacteroidota</taxon>
        <taxon>Cytophagia</taxon>
        <taxon>Cytophagales</taxon>
        <taxon>Rhodocytophagaceae</taxon>
        <taxon>Xanthocytophaga</taxon>
    </lineage>
</organism>
<dbReference type="GO" id="GO:0006826">
    <property type="term" value="P:iron ion transport"/>
    <property type="evidence" value="ECO:0007669"/>
    <property type="project" value="InterPro"/>
</dbReference>
<dbReference type="SUPFAM" id="SSF144064">
    <property type="entry name" value="Heme iron utilization protein-like"/>
    <property type="match status" value="1"/>
</dbReference>
<dbReference type="InterPro" id="IPR007845">
    <property type="entry name" value="HemS/ChuX_dom"/>
</dbReference>
<dbReference type="EMBL" id="JASJOS010000010">
    <property type="protein sequence ID" value="MDJ1483041.1"/>
    <property type="molecule type" value="Genomic_DNA"/>
</dbReference>
<sequence>MLTTELSLRDRYESFKNENPKVRIRDAAKQLNVSEAELVATGLGNTATRLTGDFRDLMKEVPTLGQVMALTRNDSCVHERHGVYEKVSFKDLTGLVLGEDIDLRLFMQQWQFGFAVNENDRLSLQFFARNGEAVHKIYMTEHSNIEAYNQLIDKYRDAEQSDILQISLKPEPDAELPDADIDVEGFQQAWLAMTDTHQFFGLLKKYQVSRTQGLRLAPKGYTRLLSLESLRNIFQAASESSLPIMIFVASQGCIQIHTGTIERLMPTGPWFNVLDPMFNMHLREDHIHQIWVTRKPTEDGIVTGLELFDKDGNNIALIFGKRKPGIPEKTEWTQLVESYQS</sequence>
<evidence type="ECO:0000313" key="2">
    <source>
        <dbReference type="EMBL" id="MDJ1483041.1"/>
    </source>
</evidence>
<reference evidence="2" key="1">
    <citation type="submission" date="2023-05" db="EMBL/GenBank/DDBJ databases">
        <authorList>
            <person name="Zhang X."/>
        </authorList>
    </citation>
    <scope>NUCLEOTIDE SEQUENCE</scope>
    <source>
        <strain evidence="2">YF14B1</strain>
    </source>
</reference>
<evidence type="ECO:0000259" key="1">
    <source>
        <dbReference type="Pfam" id="PF05171"/>
    </source>
</evidence>
<dbReference type="InterPro" id="IPR053733">
    <property type="entry name" value="Heme_Transport_Util_sf"/>
</dbReference>
<evidence type="ECO:0000313" key="3">
    <source>
        <dbReference type="Proteomes" id="UP001241110"/>
    </source>
</evidence>
<feature type="domain" description="Haemin-degrading HemS/ChuX" evidence="1">
    <location>
        <begin position="32"/>
        <end position="155"/>
    </location>
</feature>
<protein>
    <submittedName>
        <fullName evidence="2">ChuX/HutX family heme-like substrate-binding protein</fullName>
    </submittedName>
</protein>
<dbReference type="AlphaFoldDB" id="A0AAE3QTP1"/>
<dbReference type="Gene3D" id="3.40.1570.10">
    <property type="entry name" value="HemS/ChuS/ChuX like domains"/>
    <property type="match status" value="2"/>
</dbReference>
<dbReference type="CDD" id="cd16831">
    <property type="entry name" value="HemS-like_C"/>
    <property type="match status" value="1"/>
</dbReference>
<feature type="domain" description="Haemin-degrading HemS/ChuX" evidence="1">
    <location>
        <begin position="207"/>
        <end position="339"/>
    </location>
</feature>
<dbReference type="Proteomes" id="UP001241110">
    <property type="component" value="Unassembled WGS sequence"/>
</dbReference>
<dbReference type="RefSeq" id="WP_313982561.1">
    <property type="nucleotide sequence ID" value="NZ_JASJOS010000010.1"/>
</dbReference>
<name>A0AAE3QTP1_9BACT</name>
<dbReference type="Pfam" id="PF05171">
    <property type="entry name" value="HemS"/>
    <property type="match status" value="2"/>
</dbReference>
<comment type="caution">
    <text evidence="2">The sequence shown here is derived from an EMBL/GenBank/DDBJ whole genome shotgun (WGS) entry which is preliminary data.</text>
</comment>
<proteinExistence type="predicted"/>
<dbReference type="CDD" id="cd16830">
    <property type="entry name" value="HemS-like_N"/>
    <property type="match status" value="1"/>
</dbReference>
<gene>
    <name evidence="2" type="ORF">QNI16_21245</name>
</gene>